<dbReference type="Proteomes" id="UP000654370">
    <property type="component" value="Unassembled WGS sequence"/>
</dbReference>
<keyword evidence="5 10" id="KW-0472">Membrane</keyword>
<comment type="domain">
    <text evidence="10">The DHHC domain is required for palmitoyltransferase activity.</text>
</comment>
<feature type="transmembrane region" description="Helical" evidence="10">
    <location>
        <begin position="120"/>
        <end position="139"/>
    </location>
</feature>
<dbReference type="GO" id="GO:0005794">
    <property type="term" value="C:Golgi apparatus"/>
    <property type="evidence" value="ECO:0007669"/>
    <property type="project" value="TreeGrafter"/>
</dbReference>
<protein>
    <recommendedName>
        <fullName evidence="10">Palmitoyltransferase</fullName>
        <ecNumber evidence="10">2.3.1.225</ecNumber>
    </recommendedName>
</protein>
<dbReference type="InterPro" id="IPR001594">
    <property type="entry name" value="Palmitoyltrfase_DHHC"/>
</dbReference>
<comment type="caution">
    <text evidence="12">The sequence shown here is derived from an EMBL/GenBank/DDBJ whole genome shotgun (WGS) entry which is preliminary data.</text>
</comment>
<organism evidence="12 13">
    <name type="scientific">Mortierella isabellina</name>
    <name type="common">Filamentous fungus</name>
    <name type="synonym">Umbelopsis isabellina</name>
    <dbReference type="NCBI Taxonomy" id="91625"/>
    <lineage>
        <taxon>Eukaryota</taxon>
        <taxon>Fungi</taxon>
        <taxon>Fungi incertae sedis</taxon>
        <taxon>Mucoromycota</taxon>
        <taxon>Mucoromycotina</taxon>
        <taxon>Umbelopsidomycetes</taxon>
        <taxon>Umbelopsidales</taxon>
        <taxon>Umbelopsidaceae</taxon>
        <taxon>Umbelopsis</taxon>
    </lineage>
</organism>
<dbReference type="OrthoDB" id="9909019at2759"/>
<keyword evidence="2 10" id="KW-0808">Transferase</keyword>
<evidence type="ECO:0000256" key="8">
    <source>
        <dbReference type="ARBA" id="ARBA00023315"/>
    </source>
</evidence>
<proteinExistence type="inferred from homology"/>
<feature type="transmembrane region" description="Helical" evidence="10">
    <location>
        <begin position="276"/>
        <end position="297"/>
    </location>
</feature>
<feature type="transmembrane region" description="Helical" evidence="10">
    <location>
        <begin position="88"/>
        <end position="108"/>
    </location>
</feature>
<evidence type="ECO:0000259" key="11">
    <source>
        <dbReference type="Pfam" id="PF01529"/>
    </source>
</evidence>
<dbReference type="EMBL" id="JAEPQZ010000010">
    <property type="protein sequence ID" value="KAG2176462.1"/>
    <property type="molecule type" value="Genomic_DNA"/>
</dbReference>
<name>A0A8H7PM08_MORIS</name>
<feature type="transmembrane region" description="Helical" evidence="10">
    <location>
        <begin position="213"/>
        <end position="236"/>
    </location>
</feature>
<evidence type="ECO:0000256" key="5">
    <source>
        <dbReference type="ARBA" id="ARBA00023136"/>
    </source>
</evidence>
<evidence type="ECO:0000256" key="10">
    <source>
        <dbReference type="RuleBase" id="RU079119"/>
    </source>
</evidence>
<evidence type="ECO:0000313" key="13">
    <source>
        <dbReference type="Proteomes" id="UP000654370"/>
    </source>
</evidence>
<keyword evidence="13" id="KW-1185">Reference proteome</keyword>
<dbReference type="GO" id="GO:0016020">
    <property type="term" value="C:membrane"/>
    <property type="evidence" value="ECO:0007669"/>
    <property type="project" value="UniProtKB-SubCell"/>
</dbReference>
<gene>
    <name evidence="12" type="ORF">INT43_005702</name>
</gene>
<dbReference type="GO" id="GO:0006612">
    <property type="term" value="P:protein targeting to membrane"/>
    <property type="evidence" value="ECO:0007669"/>
    <property type="project" value="TreeGrafter"/>
</dbReference>
<accession>A0A8H7PM08</accession>
<keyword evidence="6" id="KW-0564">Palmitate</keyword>
<evidence type="ECO:0000256" key="9">
    <source>
        <dbReference type="ARBA" id="ARBA00048048"/>
    </source>
</evidence>
<dbReference type="AlphaFoldDB" id="A0A8H7PM08"/>
<evidence type="ECO:0000256" key="6">
    <source>
        <dbReference type="ARBA" id="ARBA00023139"/>
    </source>
</evidence>
<feature type="domain" description="Palmitoyltransferase DHHC" evidence="11">
    <location>
        <begin position="167"/>
        <end position="314"/>
    </location>
</feature>
<dbReference type="EC" id="2.3.1.225" evidence="10"/>
<comment type="similarity">
    <text evidence="10">Belongs to the DHHC palmitoyltransferase family.</text>
</comment>
<keyword evidence="7" id="KW-0449">Lipoprotein</keyword>
<keyword evidence="4 10" id="KW-1133">Transmembrane helix</keyword>
<evidence type="ECO:0000313" key="12">
    <source>
        <dbReference type="EMBL" id="KAG2176462.1"/>
    </source>
</evidence>
<dbReference type="PROSITE" id="PS50216">
    <property type="entry name" value="DHHC"/>
    <property type="match status" value="1"/>
</dbReference>
<dbReference type="GO" id="GO:0019706">
    <property type="term" value="F:protein-cysteine S-palmitoyltransferase activity"/>
    <property type="evidence" value="ECO:0007669"/>
    <property type="project" value="UniProtKB-EC"/>
</dbReference>
<dbReference type="InterPro" id="IPR039859">
    <property type="entry name" value="PFA4/ZDH16/20/ERF2-like"/>
</dbReference>
<evidence type="ECO:0000256" key="7">
    <source>
        <dbReference type="ARBA" id="ARBA00023288"/>
    </source>
</evidence>
<evidence type="ECO:0000256" key="4">
    <source>
        <dbReference type="ARBA" id="ARBA00022989"/>
    </source>
</evidence>
<dbReference type="PANTHER" id="PTHR22883">
    <property type="entry name" value="ZINC FINGER DHHC DOMAIN CONTAINING PROTEIN"/>
    <property type="match status" value="1"/>
</dbReference>
<sequence length="390" mass="44912">MVRITYIPSLLPGNVMYHCLYPSFRRRTKTETWTGRSGSPLLDYHFTEIRHVGLCSIFCKNGKRILGERVLAKLNSCYVYTCESRNPFLQIFFFTLLTGSLCIFFNTGWKEVPGPYLSSFHLFTIPLEVLFTYACYYIACAADPGIITKDNVKKYMELYPYDGLIFEAKDCTTCKIPKPARSKHCSMCKGCVARSDHHCAWVNICIGHNNHRYFLLFLFALWQFLLYGVYVCFQIYHGKVQSWGLSEAMIRDAATGQDVPLKFRKAMLYVLQEDRIVGALGILCAVVSVIVFCFTLYQLYLLARGMTTNEAFKWEMVQDAIYRGEIWKWVNSKSSSGSGYFYREFEPEETTRGIPPLKGARMVKDFAEVPNLYDKGIIKNLVQILFPTEV</sequence>
<dbReference type="GO" id="GO:0005783">
    <property type="term" value="C:endoplasmic reticulum"/>
    <property type="evidence" value="ECO:0007669"/>
    <property type="project" value="TreeGrafter"/>
</dbReference>
<keyword evidence="8 10" id="KW-0012">Acyltransferase</keyword>
<comment type="catalytic activity">
    <reaction evidence="9 10">
        <text>L-cysteinyl-[protein] + hexadecanoyl-CoA = S-hexadecanoyl-L-cysteinyl-[protein] + CoA</text>
        <dbReference type="Rhea" id="RHEA:36683"/>
        <dbReference type="Rhea" id="RHEA-COMP:10131"/>
        <dbReference type="Rhea" id="RHEA-COMP:11032"/>
        <dbReference type="ChEBI" id="CHEBI:29950"/>
        <dbReference type="ChEBI" id="CHEBI:57287"/>
        <dbReference type="ChEBI" id="CHEBI:57379"/>
        <dbReference type="ChEBI" id="CHEBI:74151"/>
        <dbReference type="EC" id="2.3.1.225"/>
    </reaction>
</comment>
<dbReference type="Pfam" id="PF01529">
    <property type="entry name" value="DHHC"/>
    <property type="match status" value="1"/>
</dbReference>
<evidence type="ECO:0000256" key="2">
    <source>
        <dbReference type="ARBA" id="ARBA00022679"/>
    </source>
</evidence>
<reference evidence="12" key="1">
    <citation type="submission" date="2020-12" db="EMBL/GenBank/DDBJ databases">
        <title>Metabolic potential, ecology and presence of endohyphal bacteria is reflected in genomic diversity of Mucoromycotina.</title>
        <authorList>
            <person name="Muszewska A."/>
            <person name="Okrasinska A."/>
            <person name="Steczkiewicz K."/>
            <person name="Drgas O."/>
            <person name="Orlowska M."/>
            <person name="Perlinska-Lenart U."/>
            <person name="Aleksandrzak-Piekarczyk T."/>
            <person name="Szatraj K."/>
            <person name="Zielenkiewicz U."/>
            <person name="Pilsyk S."/>
            <person name="Malc E."/>
            <person name="Mieczkowski P."/>
            <person name="Kruszewska J.S."/>
            <person name="Biernat P."/>
            <person name="Pawlowska J."/>
        </authorList>
    </citation>
    <scope>NUCLEOTIDE SEQUENCE</scope>
    <source>
        <strain evidence="12">WA0000067209</strain>
    </source>
</reference>
<keyword evidence="3 10" id="KW-0812">Transmembrane</keyword>
<evidence type="ECO:0000256" key="1">
    <source>
        <dbReference type="ARBA" id="ARBA00004141"/>
    </source>
</evidence>
<comment type="subcellular location">
    <subcellularLocation>
        <location evidence="1">Membrane</location>
        <topology evidence="1">Multi-pass membrane protein</topology>
    </subcellularLocation>
</comment>
<evidence type="ECO:0000256" key="3">
    <source>
        <dbReference type="ARBA" id="ARBA00022692"/>
    </source>
</evidence>